<dbReference type="Pfam" id="PF00072">
    <property type="entry name" value="Response_reg"/>
    <property type="match status" value="1"/>
</dbReference>
<dbReference type="Gene3D" id="3.40.50.2300">
    <property type="match status" value="1"/>
</dbReference>
<feature type="modified residue" description="4-aspartylphosphate" evidence="3">
    <location>
        <position position="55"/>
    </location>
</feature>
<dbReference type="GO" id="GO:0006935">
    <property type="term" value="P:chemotaxis"/>
    <property type="evidence" value="ECO:0007669"/>
    <property type="project" value="UniProtKB-KW"/>
</dbReference>
<dbReference type="InterPro" id="IPR001789">
    <property type="entry name" value="Sig_transdc_resp-reg_receiver"/>
</dbReference>
<dbReference type="EMBL" id="FNVQ01000001">
    <property type="protein sequence ID" value="SEG23798.1"/>
    <property type="molecule type" value="Genomic_DNA"/>
</dbReference>
<dbReference type="Gene3D" id="3.40.1550.10">
    <property type="entry name" value="CheC-like"/>
    <property type="match status" value="1"/>
</dbReference>
<dbReference type="SUPFAM" id="SSF52172">
    <property type="entry name" value="CheY-like"/>
    <property type="match status" value="1"/>
</dbReference>
<keyword evidence="6" id="KW-1185">Reference proteome</keyword>
<dbReference type="GO" id="GO:0000160">
    <property type="term" value="P:phosphorelay signal transduction system"/>
    <property type="evidence" value="ECO:0007669"/>
    <property type="project" value="InterPro"/>
</dbReference>
<proteinExistence type="predicted"/>
<dbReference type="AlphaFoldDB" id="A0A1H5YIB5"/>
<dbReference type="Proteomes" id="UP000236745">
    <property type="component" value="Unassembled WGS sequence"/>
</dbReference>
<dbReference type="PROSITE" id="PS50110">
    <property type="entry name" value="RESPONSE_REGULATORY"/>
    <property type="match status" value="1"/>
</dbReference>
<keyword evidence="1" id="KW-0145">Chemotaxis</keyword>
<evidence type="ECO:0000259" key="4">
    <source>
        <dbReference type="PROSITE" id="PS50110"/>
    </source>
</evidence>
<evidence type="ECO:0000256" key="3">
    <source>
        <dbReference type="PROSITE-ProRule" id="PRU00169"/>
    </source>
</evidence>
<evidence type="ECO:0000256" key="1">
    <source>
        <dbReference type="ARBA" id="ARBA00022500"/>
    </source>
</evidence>
<dbReference type="OrthoDB" id="281471at2"/>
<accession>A0A1H5YIB5</accession>
<organism evidence="5 6">
    <name type="scientific">Marinobacterium lutimaris</name>
    <dbReference type="NCBI Taxonomy" id="568106"/>
    <lineage>
        <taxon>Bacteria</taxon>
        <taxon>Pseudomonadati</taxon>
        <taxon>Pseudomonadota</taxon>
        <taxon>Gammaproteobacteria</taxon>
        <taxon>Oceanospirillales</taxon>
        <taxon>Oceanospirillaceae</taxon>
        <taxon>Marinobacterium</taxon>
    </lineage>
</organism>
<evidence type="ECO:0000256" key="2">
    <source>
        <dbReference type="ARBA" id="ARBA00022553"/>
    </source>
</evidence>
<reference evidence="5 6" key="1">
    <citation type="submission" date="2016-10" db="EMBL/GenBank/DDBJ databases">
        <authorList>
            <person name="de Groot N.N."/>
        </authorList>
    </citation>
    <scope>NUCLEOTIDE SEQUENCE [LARGE SCALE GENOMIC DNA]</scope>
    <source>
        <strain evidence="5 6">DSM 22012</strain>
    </source>
</reference>
<dbReference type="PANTHER" id="PTHR44591">
    <property type="entry name" value="STRESS RESPONSE REGULATOR PROTEIN 1"/>
    <property type="match status" value="1"/>
</dbReference>
<evidence type="ECO:0000313" key="6">
    <source>
        <dbReference type="Proteomes" id="UP000236745"/>
    </source>
</evidence>
<dbReference type="PANTHER" id="PTHR44591:SF24">
    <property type="entry name" value="PROTEIN-GLUTAMATE METHYLESTERASE_PROTEIN-GLUTAMINE GLUTAMINASE 1"/>
    <property type="match status" value="1"/>
</dbReference>
<name>A0A1H5YIB5_9GAMM</name>
<dbReference type="SMART" id="SM00448">
    <property type="entry name" value="REC"/>
    <property type="match status" value="1"/>
</dbReference>
<dbReference type="RefSeq" id="WP_104002653.1">
    <property type="nucleotide sequence ID" value="NZ_FNVQ01000001.1"/>
</dbReference>
<dbReference type="CDD" id="cd17593">
    <property type="entry name" value="REC_CheC-like"/>
    <property type="match status" value="1"/>
</dbReference>
<keyword evidence="2 3" id="KW-0597">Phosphoprotein</keyword>
<feature type="domain" description="Response regulatory" evidence="4">
    <location>
        <begin position="6"/>
        <end position="120"/>
    </location>
</feature>
<dbReference type="InterPro" id="IPR028976">
    <property type="entry name" value="CheC-like_sf"/>
</dbReference>
<dbReference type="SUPFAM" id="SSF103039">
    <property type="entry name" value="CheC-like"/>
    <property type="match status" value="1"/>
</dbReference>
<gene>
    <name evidence="5" type="ORF">SAMN05444390_1011774</name>
</gene>
<evidence type="ECO:0000313" key="5">
    <source>
        <dbReference type="EMBL" id="SEG23798.1"/>
    </source>
</evidence>
<dbReference type="InterPro" id="IPR011006">
    <property type="entry name" value="CheY-like_superfamily"/>
</dbReference>
<sequence length="333" mass="36422">MSAPIPVVICDDSPLARKQMIRALKEWNLSVTEASHGLAALEAARAGKAHLLFLDLNMPIMDGYQALERIRAHDLPSIVVVVSGDVQPEARKRVLEMGAIGFIRKPIDTEAVRDALASYGILRELEASPIDQPTPAPPNQTLALQDYYQELSNIAMGAAAERLAMLLDVFVHLPIPSVQLIDGKEISALLGQLRIEAGSIDTLCQGFLGAGISGEAMLVFEQHSLEDIGRLMQVEGEMTPQLKRELLMDIANVLISAYLGALGEQIEVNFSQGPPVILDGYSNPSSSSEPERWQQTLCIELGYRIEDYDIGCKLLLLFTEDSLAALQERTNHL</sequence>
<protein>
    <submittedName>
        <fullName evidence="5">Response regulator receiver domain-containing protein</fullName>
    </submittedName>
</protein>
<dbReference type="InterPro" id="IPR050595">
    <property type="entry name" value="Bact_response_regulator"/>
</dbReference>
<dbReference type="CDD" id="cd17910">
    <property type="entry name" value="CheC_ClassII"/>
    <property type="match status" value="1"/>
</dbReference>